<organism evidence="5 6">
    <name type="scientific">Thermoclostridium stercorarium subsp. thermolacticum DSM 2910</name>
    <dbReference type="NCBI Taxonomy" id="1121336"/>
    <lineage>
        <taxon>Bacteria</taxon>
        <taxon>Bacillati</taxon>
        <taxon>Bacillota</taxon>
        <taxon>Clostridia</taxon>
        <taxon>Eubacteriales</taxon>
        <taxon>Oscillospiraceae</taxon>
        <taxon>Thermoclostridium</taxon>
    </lineage>
</organism>
<dbReference type="SUPFAM" id="SSF51215">
    <property type="entry name" value="Regulatory protein AraC"/>
    <property type="match status" value="1"/>
</dbReference>
<dbReference type="InterPro" id="IPR009057">
    <property type="entry name" value="Homeodomain-like_sf"/>
</dbReference>
<dbReference type="Pfam" id="PF12833">
    <property type="entry name" value="HTH_18"/>
    <property type="match status" value="1"/>
</dbReference>
<dbReference type="InterPro" id="IPR037923">
    <property type="entry name" value="HTH-like"/>
</dbReference>
<sequence>MLLNNKLIYEKGYLVEIGKPTESLYYFFDYDERYYDINMEFQHFHNFYEIHVLLDDHANHIIEGNLYRIEFLDFVCLKPYSLHKSEYPKGPPKKRLIIQFNIPAQTGILQDNLNELLSIFEAPLPIYRFEQNNKDKIIDTLNDIFIISKSENPVRDLSIHCRFIDLLCTIYNHRNENIYMPETLNTPASKIYSITAYIHNHYNEDLSLSVLANKFFLSKYYLSHLFKEVTGFSLTDYIQMTRIRNAQQLLLFTDKKITDIATQCGFSSFSQFNRAFNKYCKTSPSNYRKKGNASFARTSPLSVVYTRD</sequence>
<keyword evidence="3" id="KW-0804">Transcription</keyword>
<evidence type="ECO:0000256" key="3">
    <source>
        <dbReference type="ARBA" id="ARBA00023163"/>
    </source>
</evidence>
<evidence type="ECO:0000313" key="5">
    <source>
        <dbReference type="EMBL" id="ANW98301.1"/>
    </source>
</evidence>
<dbReference type="InterPro" id="IPR018062">
    <property type="entry name" value="HTH_AraC-typ_CS"/>
</dbReference>
<evidence type="ECO:0000259" key="4">
    <source>
        <dbReference type="PROSITE" id="PS01124"/>
    </source>
</evidence>
<dbReference type="OrthoDB" id="9791615at2"/>
<dbReference type="SUPFAM" id="SSF46689">
    <property type="entry name" value="Homeodomain-like"/>
    <property type="match status" value="2"/>
</dbReference>
<feature type="domain" description="HTH araC/xylS-type" evidence="4">
    <location>
        <begin position="192"/>
        <end position="290"/>
    </location>
</feature>
<dbReference type="EMBL" id="CP014672">
    <property type="protein sequence ID" value="ANW98301.1"/>
    <property type="molecule type" value="Genomic_DNA"/>
</dbReference>
<name>A0A1B1YC08_THEST</name>
<dbReference type="PROSITE" id="PS00041">
    <property type="entry name" value="HTH_ARAC_FAMILY_1"/>
    <property type="match status" value="1"/>
</dbReference>
<dbReference type="Proteomes" id="UP000092971">
    <property type="component" value="Chromosome"/>
</dbReference>
<dbReference type="Gene3D" id="1.10.10.60">
    <property type="entry name" value="Homeodomain-like"/>
    <property type="match status" value="2"/>
</dbReference>
<proteinExistence type="predicted"/>
<evidence type="ECO:0000313" key="6">
    <source>
        <dbReference type="Proteomes" id="UP000092971"/>
    </source>
</evidence>
<dbReference type="RefSeq" id="WP_015358582.1">
    <property type="nucleotide sequence ID" value="NZ_CP014672.1"/>
</dbReference>
<dbReference type="SMART" id="SM00342">
    <property type="entry name" value="HTH_ARAC"/>
    <property type="match status" value="1"/>
</dbReference>
<dbReference type="InterPro" id="IPR018060">
    <property type="entry name" value="HTH_AraC"/>
</dbReference>
<dbReference type="PRINTS" id="PR00032">
    <property type="entry name" value="HTHARAC"/>
</dbReference>
<dbReference type="InterPro" id="IPR020449">
    <property type="entry name" value="Tscrpt_reg_AraC-type_HTH"/>
</dbReference>
<dbReference type="AlphaFoldDB" id="A0A1B1YC08"/>
<keyword evidence="1" id="KW-0805">Transcription regulation</keyword>
<dbReference type="PROSITE" id="PS01124">
    <property type="entry name" value="HTH_ARAC_FAMILY_2"/>
    <property type="match status" value="1"/>
</dbReference>
<dbReference type="GO" id="GO:0043565">
    <property type="term" value="F:sequence-specific DNA binding"/>
    <property type="evidence" value="ECO:0007669"/>
    <property type="project" value="InterPro"/>
</dbReference>
<dbReference type="PANTHER" id="PTHR43280:SF34">
    <property type="entry name" value="ARAC-FAMILY TRANSCRIPTIONAL REGULATOR"/>
    <property type="match status" value="1"/>
</dbReference>
<evidence type="ECO:0000256" key="1">
    <source>
        <dbReference type="ARBA" id="ARBA00023015"/>
    </source>
</evidence>
<protein>
    <submittedName>
        <fullName evidence="5">AraC family transcriptional regulator</fullName>
    </submittedName>
</protein>
<dbReference type="PANTHER" id="PTHR43280">
    <property type="entry name" value="ARAC-FAMILY TRANSCRIPTIONAL REGULATOR"/>
    <property type="match status" value="1"/>
</dbReference>
<reference evidence="5 6" key="1">
    <citation type="submission" date="2016-02" db="EMBL/GenBank/DDBJ databases">
        <title>Comparison of Clostridium stercorarium subspecies using comparative genomics and transcriptomics.</title>
        <authorList>
            <person name="Schellenberg J."/>
            <person name="Thallinger G."/>
            <person name="Levin D.B."/>
            <person name="Zhang X."/>
            <person name="Alvare G."/>
            <person name="Fristensky B."/>
            <person name="Sparling R."/>
        </authorList>
    </citation>
    <scope>NUCLEOTIDE SEQUENCE [LARGE SCALE GENOMIC DNA]</scope>
    <source>
        <strain evidence="5 6">DSM 2910</strain>
    </source>
</reference>
<evidence type="ECO:0000256" key="2">
    <source>
        <dbReference type="ARBA" id="ARBA00023125"/>
    </source>
</evidence>
<accession>A0A1B1YC08</accession>
<keyword evidence="2" id="KW-0238">DNA-binding</keyword>
<dbReference type="GO" id="GO:0003700">
    <property type="term" value="F:DNA-binding transcription factor activity"/>
    <property type="evidence" value="ECO:0007669"/>
    <property type="project" value="InterPro"/>
</dbReference>
<gene>
    <name evidence="5" type="ORF">CSTERTH_04240</name>
</gene>